<proteinExistence type="predicted"/>
<dbReference type="InterPro" id="IPR024404">
    <property type="entry name" value="Lipid-bd_put"/>
</dbReference>
<name>A0A644ZFE9_9ZZZZ</name>
<gene>
    <name evidence="1" type="ORF">SDC9_85659</name>
</gene>
<dbReference type="EMBL" id="VSSQ01008498">
    <property type="protein sequence ID" value="MPM39028.1"/>
    <property type="molecule type" value="Genomic_DNA"/>
</dbReference>
<reference evidence="1" key="1">
    <citation type="submission" date="2019-08" db="EMBL/GenBank/DDBJ databases">
        <authorList>
            <person name="Kucharzyk K."/>
            <person name="Murdoch R.W."/>
            <person name="Higgins S."/>
            <person name="Loffler F."/>
        </authorList>
    </citation>
    <scope>NUCLEOTIDE SEQUENCE</scope>
</reference>
<evidence type="ECO:0000313" key="1">
    <source>
        <dbReference type="EMBL" id="MPM39028.1"/>
    </source>
</evidence>
<accession>A0A644ZFE9</accession>
<dbReference type="AlphaFoldDB" id="A0A644ZFE9"/>
<dbReference type="Pfam" id="PF12888">
    <property type="entry name" value="Lipid_bd"/>
    <property type="match status" value="1"/>
</dbReference>
<dbReference type="Gene3D" id="2.40.128.220">
    <property type="match status" value="1"/>
</dbReference>
<comment type="caution">
    <text evidence="1">The sequence shown here is derived from an EMBL/GenBank/DDBJ whole genome shotgun (WGS) entry which is preliminary data.</text>
</comment>
<dbReference type="InterPro" id="IPR038668">
    <property type="entry name" value="Lipid-bd_sf"/>
</dbReference>
<protein>
    <submittedName>
        <fullName evidence="1">Uncharacterized protein</fullName>
    </submittedName>
</protein>
<organism evidence="1">
    <name type="scientific">bioreactor metagenome</name>
    <dbReference type="NCBI Taxonomy" id="1076179"/>
    <lineage>
        <taxon>unclassified sequences</taxon>
        <taxon>metagenomes</taxon>
        <taxon>ecological metagenomes</taxon>
    </lineage>
</organism>
<sequence length="163" mass="17475">MSLFLTMSFVSCNTENDDFDIEYTAIHPIGGQYTVDITDETGTVVAEHQACYLANTSDNSSIQCWIRIGNYNASAALASSINGKIGCSVADLTFSGSNVMNLAGNVTTATETFNVVGGKIELNGVEAPSGTIADKISFTYTRTNFPGKTYTVTGYRYTGWPED</sequence>